<keyword evidence="4 14" id="KW-0540">Nuclease</keyword>
<keyword evidence="5" id="KW-0479">Metal-binding</keyword>
<accession>A0A7S1XHH5</accession>
<keyword evidence="6" id="KW-0677">Repeat</keyword>
<feature type="region of interest" description="Disordered" evidence="15">
    <location>
        <begin position="265"/>
        <end position="289"/>
    </location>
</feature>
<dbReference type="PROSITE" id="PS50297">
    <property type="entry name" value="ANK_REP_REGION"/>
    <property type="match status" value="1"/>
</dbReference>
<gene>
    <name evidence="17" type="ORF">CCAE0312_LOCUS10262</name>
</gene>
<evidence type="ECO:0000256" key="7">
    <source>
        <dbReference type="ARBA" id="ARBA00022759"/>
    </source>
</evidence>
<evidence type="ECO:0000256" key="13">
    <source>
        <dbReference type="PROSITE-ProRule" id="PRU00023"/>
    </source>
</evidence>
<dbReference type="PROSITE" id="PS52044">
    <property type="entry name" value="VLRF1"/>
    <property type="match status" value="1"/>
</dbReference>
<feature type="compositionally biased region" description="Low complexity" evidence="15">
    <location>
        <begin position="37"/>
        <end position="47"/>
    </location>
</feature>
<keyword evidence="10" id="KW-0862">Zinc</keyword>
<dbReference type="InterPro" id="IPR002110">
    <property type="entry name" value="Ankyrin_rpt"/>
</dbReference>
<evidence type="ECO:0000256" key="10">
    <source>
        <dbReference type="ARBA" id="ARBA00022833"/>
    </source>
</evidence>
<evidence type="ECO:0000256" key="11">
    <source>
        <dbReference type="ARBA" id="ARBA00023043"/>
    </source>
</evidence>
<keyword evidence="9 14" id="KW-0378">Hydrolase</keyword>
<name>A0A7S1XHH5_9RHOD</name>
<dbReference type="GO" id="GO:0016787">
    <property type="term" value="F:hydrolase activity"/>
    <property type="evidence" value="ECO:0007669"/>
    <property type="project" value="UniProtKB-KW"/>
</dbReference>
<dbReference type="Pfam" id="PF18716">
    <property type="entry name" value="VATC"/>
    <property type="match status" value="1"/>
</dbReference>
<feature type="repeat" description="ANK" evidence="13">
    <location>
        <begin position="479"/>
        <end position="505"/>
    </location>
</feature>
<dbReference type="Pfam" id="PF18826">
    <property type="entry name" value="bVLRF1"/>
    <property type="match status" value="1"/>
</dbReference>
<feature type="compositionally biased region" description="Polar residues" evidence="15">
    <location>
        <begin position="187"/>
        <end position="197"/>
    </location>
</feature>
<comment type="similarity">
    <text evidence="2 14">Belongs to the ANKZF1/VMS1 family.</text>
</comment>
<sequence length="658" mass="73959">MFRARLVSSLDEEQVHRAQSLTRWFDSSMVSHAAESLSRTLRTSSPPRRSEEQGGTTWVAPAERSCLLCPKVGTFGSVREQRDHFGSDWHLYNLRQQRRSTPSVVACSALTEEEFRALDDRGEVSSISGSDDDTDDDDDSSEHDDPETRSDKFLAEEEGPERPRQGPRQEFGVVDTKEEEDERPNRPTEQAGRQGSSRGHAVSWRVWRSALIRSDDLTSAITLATCPVEVVIVMMFGGGHFAAAVWDATKPAQTPALAHKSIHRYTTRRKQGGSQTSNDRAVRARSAGASLRRSMEDRLKLEVQQTLKEWKEWFVRPSVVYIRATPHAVNDVFCGFDGSPVVKQSLRRIPFTTRRPTLAEVTRVLTELATVEEVEDDQTGRGTQDARKAAPSVLPDDCALRLSTSQIDLDAITRSDDIDKEAEHDKSSDAQQADMAFLFQSLCQGYKKAIVDLGPSRINLIFRGDQLRYKKGKVKVNGDGMTPLVIACVLGHHHLVQMLLEQGADPVLMKPYTRASEKETRDVFRRYWAHHPDQWDYSSGGIPSPLTPEMEARNAEKAQVQEQRRKNQKAKEIRALDEVTRPVEWSEGASTGPGPIRGAAIESNLLSDRERRALAAEFRAGTVCRWCYTSLRGKVPFERLQFKYCSTDCAHAHRTSQK</sequence>
<dbReference type="InterPro" id="IPR041540">
    <property type="entry name" value="VATC"/>
</dbReference>
<dbReference type="GO" id="GO:0008270">
    <property type="term" value="F:zinc ion binding"/>
    <property type="evidence" value="ECO:0007669"/>
    <property type="project" value="UniProtKB-KW"/>
</dbReference>
<evidence type="ECO:0000256" key="1">
    <source>
        <dbReference type="ARBA" id="ARBA00004496"/>
    </source>
</evidence>
<dbReference type="PANTHER" id="PTHR16036:SF2">
    <property type="entry name" value="TRNA ENDONUCLEASE ANKZF1"/>
    <property type="match status" value="1"/>
</dbReference>
<evidence type="ECO:0000259" key="16">
    <source>
        <dbReference type="PROSITE" id="PS52044"/>
    </source>
</evidence>
<feature type="domain" description="VLRF1" evidence="16">
    <location>
        <begin position="227"/>
        <end position="371"/>
    </location>
</feature>
<dbReference type="GO" id="GO:0036503">
    <property type="term" value="P:ERAD pathway"/>
    <property type="evidence" value="ECO:0007669"/>
    <property type="project" value="TreeGrafter"/>
</dbReference>
<feature type="active site" evidence="14">
    <location>
        <position position="275"/>
    </location>
</feature>
<evidence type="ECO:0000256" key="8">
    <source>
        <dbReference type="ARBA" id="ARBA00022771"/>
    </source>
</evidence>
<dbReference type="GO" id="GO:0004519">
    <property type="term" value="F:endonuclease activity"/>
    <property type="evidence" value="ECO:0007669"/>
    <property type="project" value="UniProtKB-KW"/>
</dbReference>
<dbReference type="InterPro" id="IPR036770">
    <property type="entry name" value="Ankyrin_rpt-contain_sf"/>
</dbReference>
<keyword evidence="7 14" id="KW-0255">Endonuclease</keyword>
<evidence type="ECO:0000256" key="14">
    <source>
        <dbReference type="PROSITE-ProRule" id="PRU01389"/>
    </source>
</evidence>
<protein>
    <recommendedName>
        <fullName evidence="16">VLRF1 domain-containing protein</fullName>
    </recommendedName>
</protein>
<keyword evidence="12" id="KW-0175">Coiled coil</keyword>
<dbReference type="Pfam" id="PF00023">
    <property type="entry name" value="Ank"/>
    <property type="match status" value="1"/>
</dbReference>
<dbReference type="PROSITE" id="PS50088">
    <property type="entry name" value="ANK_REPEAT"/>
    <property type="match status" value="1"/>
</dbReference>
<evidence type="ECO:0000256" key="4">
    <source>
        <dbReference type="ARBA" id="ARBA00022722"/>
    </source>
</evidence>
<feature type="region of interest" description="Disordered" evidence="15">
    <location>
        <begin position="118"/>
        <end position="200"/>
    </location>
</feature>
<evidence type="ECO:0000256" key="2">
    <source>
        <dbReference type="ARBA" id="ARBA00009262"/>
    </source>
</evidence>
<evidence type="ECO:0000256" key="6">
    <source>
        <dbReference type="ARBA" id="ARBA00022737"/>
    </source>
</evidence>
<feature type="compositionally biased region" description="Acidic residues" evidence="15">
    <location>
        <begin position="130"/>
        <end position="145"/>
    </location>
</feature>
<dbReference type="PANTHER" id="PTHR16036">
    <property type="entry name" value="ANKYRIN REPEAT AND ZINC FINGER DOMAIN-CONTAINING PROTEIN 1"/>
    <property type="match status" value="1"/>
</dbReference>
<evidence type="ECO:0000256" key="5">
    <source>
        <dbReference type="ARBA" id="ARBA00022723"/>
    </source>
</evidence>
<comment type="domain">
    <text evidence="14">The VLRF1 domain mediates binding to the 60S ribosomal subunit.</text>
</comment>
<dbReference type="SUPFAM" id="SSF48403">
    <property type="entry name" value="Ankyrin repeat"/>
    <property type="match status" value="1"/>
</dbReference>
<dbReference type="InterPro" id="IPR041175">
    <property type="entry name" value="VLRF1/Vms1"/>
</dbReference>
<dbReference type="Gene3D" id="1.25.40.20">
    <property type="entry name" value="Ankyrin repeat-containing domain"/>
    <property type="match status" value="1"/>
</dbReference>
<dbReference type="GO" id="GO:0005737">
    <property type="term" value="C:cytoplasm"/>
    <property type="evidence" value="ECO:0007669"/>
    <property type="project" value="UniProtKB-SubCell"/>
</dbReference>
<dbReference type="EMBL" id="HBGH01018454">
    <property type="protein sequence ID" value="CAD9238160.1"/>
    <property type="molecule type" value="Transcribed_RNA"/>
</dbReference>
<dbReference type="AlphaFoldDB" id="A0A7S1XHH5"/>
<organism evidence="17">
    <name type="scientific">Compsopogon caeruleus</name>
    <dbReference type="NCBI Taxonomy" id="31354"/>
    <lineage>
        <taxon>Eukaryota</taxon>
        <taxon>Rhodophyta</taxon>
        <taxon>Compsopogonophyceae</taxon>
        <taxon>Compsopogonales</taxon>
        <taxon>Compsopogonaceae</taxon>
        <taxon>Compsopogon</taxon>
    </lineage>
</organism>
<feature type="region of interest" description="Disordered" evidence="15">
    <location>
        <begin position="37"/>
        <end position="57"/>
    </location>
</feature>
<evidence type="ECO:0000256" key="9">
    <source>
        <dbReference type="ARBA" id="ARBA00022801"/>
    </source>
</evidence>
<evidence type="ECO:0000256" key="3">
    <source>
        <dbReference type="ARBA" id="ARBA00022490"/>
    </source>
</evidence>
<keyword evidence="11 13" id="KW-0040">ANK repeat</keyword>
<comment type="subcellular location">
    <subcellularLocation>
        <location evidence="1">Cytoplasm</location>
    </subcellularLocation>
</comment>
<evidence type="ECO:0000256" key="12">
    <source>
        <dbReference type="ARBA" id="ARBA00023054"/>
    </source>
</evidence>
<evidence type="ECO:0000313" key="17">
    <source>
        <dbReference type="EMBL" id="CAD9238160.1"/>
    </source>
</evidence>
<dbReference type="InterPro" id="IPR047139">
    <property type="entry name" value="ANKZ1/VMS1"/>
</dbReference>
<feature type="compositionally biased region" description="Basic and acidic residues" evidence="15">
    <location>
        <begin position="146"/>
        <end position="164"/>
    </location>
</feature>
<dbReference type="SMART" id="SM00248">
    <property type="entry name" value="ANK"/>
    <property type="match status" value="1"/>
</dbReference>
<evidence type="ECO:0000256" key="15">
    <source>
        <dbReference type="SAM" id="MobiDB-lite"/>
    </source>
</evidence>
<keyword evidence="8" id="KW-0863">Zinc-finger</keyword>
<reference evidence="17" key="1">
    <citation type="submission" date="2021-01" db="EMBL/GenBank/DDBJ databases">
        <authorList>
            <person name="Corre E."/>
            <person name="Pelletier E."/>
            <person name="Niang G."/>
            <person name="Scheremetjew M."/>
            <person name="Finn R."/>
            <person name="Kale V."/>
            <person name="Holt S."/>
            <person name="Cochrane G."/>
            <person name="Meng A."/>
            <person name="Brown T."/>
            <person name="Cohen L."/>
        </authorList>
    </citation>
    <scope>NUCLEOTIDE SEQUENCE</scope>
    <source>
        <strain evidence="17">SAG 36.94</strain>
    </source>
</reference>
<proteinExistence type="inferred from homology"/>
<keyword evidence="3 14" id="KW-0963">Cytoplasm</keyword>